<dbReference type="STRING" id="1569628.A0A316UKB8"/>
<dbReference type="RefSeq" id="XP_025359423.1">
    <property type="nucleotide sequence ID" value="XM_025509431.1"/>
</dbReference>
<keyword evidence="2" id="KW-0902">Two-component regulatory system</keyword>
<dbReference type="PROSITE" id="PS50112">
    <property type="entry name" value="PAS"/>
    <property type="match status" value="1"/>
</dbReference>
<evidence type="ECO:0000256" key="2">
    <source>
        <dbReference type="ARBA" id="ARBA00023012"/>
    </source>
</evidence>
<evidence type="ECO:0000259" key="7">
    <source>
        <dbReference type="PROSITE" id="PS50112"/>
    </source>
</evidence>
<feature type="region of interest" description="Disordered" evidence="4">
    <location>
        <begin position="204"/>
        <end position="229"/>
    </location>
</feature>
<dbReference type="InterPro" id="IPR003594">
    <property type="entry name" value="HATPase_dom"/>
</dbReference>
<feature type="domain" description="Response regulatory" evidence="6">
    <location>
        <begin position="1101"/>
        <end position="1229"/>
    </location>
</feature>
<feature type="domain" description="PAC" evidence="8">
    <location>
        <begin position="493"/>
        <end position="545"/>
    </location>
</feature>
<dbReference type="Pfam" id="PF08447">
    <property type="entry name" value="PAS_3"/>
    <property type="match status" value="1"/>
</dbReference>
<dbReference type="Gene3D" id="1.10.287.130">
    <property type="match status" value="1"/>
</dbReference>
<feature type="region of interest" description="Disordered" evidence="4">
    <location>
        <begin position="581"/>
        <end position="605"/>
    </location>
</feature>
<organism evidence="9 10">
    <name type="scientific">Jaminaea rosea</name>
    <dbReference type="NCBI Taxonomy" id="1569628"/>
    <lineage>
        <taxon>Eukaryota</taxon>
        <taxon>Fungi</taxon>
        <taxon>Dikarya</taxon>
        <taxon>Basidiomycota</taxon>
        <taxon>Ustilaginomycotina</taxon>
        <taxon>Exobasidiomycetes</taxon>
        <taxon>Microstromatales</taxon>
        <taxon>Microstromatales incertae sedis</taxon>
        <taxon>Jaminaea</taxon>
    </lineage>
</organism>
<dbReference type="InterPro" id="IPR036890">
    <property type="entry name" value="HATPase_C_sf"/>
</dbReference>
<proteinExistence type="predicted"/>
<feature type="region of interest" description="Disordered" evidence="4">
    <location>
        <begin position="151"/>
        <end position="179"/>
    </location>
</feature>
<dbReference type="CDD" id="cd16922">
    <property type="entry name" value="HATPase_EvgS-ArcB-TorS-like"/>
    <property type="match status" value="1"/>
</dbReference>
<dbReference type="GeneID" id="37031254"/>
<sequence>MPQRNMMSYEELSTIIHFAPMCLVVLDRNRNLRRVNKMAESLLGLDPRFCTGQSILNWVPDTSHSVVTRVLNLAAEVAWSQAPNSANSASSPPAQTTISLHTRRSEHDDPGRPFWAEISCGSYFEDPKAPLHEASYILTIVPYNNHRAKTMDKLRESSTSNEDSLAKSPASSIASTSSHPLTAEHIATNDINFTPLTSTKKAATATTVAETSDASKRPESSTVAPSIADASECASSEVSTVDPRAAENLLKSIVYGFDFPVIAMTKDGRTIIRNDAMDKTLLDICAIPEERPWGEKGAMSADMLSDKAVDVSWLFSFFRLYDTSFTYEMPESAYPLYRAAILGERFKHTRFGCLVSESGRRVIESEGWPLYADEGKGEFIGGVVILKDVTKVQGGELSSLEDVANLPTPSALAISGDEPAYAYYRNLCQELPDIAWIARGDGYLEWYNSRWYEYTGHTPEESVGAGWTALVHEDDFPAVSKAWSNALRTSSRYEVQERIRGTDGQYRWMLCRAHPFCNADGNVIKWFGYLTDIHQTLETLAANRESKEHLTEAVRVADITLWSIDTQGIFTLAEGNLSGIDPNTSNSSLTGSQASDDGRGEKDRDHHIRLLPPTQAPIVGKSIYTEWGETTRRAIQRALAGETVVEETTIKGRTYRTHYKTRRARMSSPTSFLFSERLNPEDAPIVGVTGMSMDITERLDLEKKMAEGIREVARAEAAEAAATEASRMKSQFLAVISHEIRTPLNGVVGLSELLLDIESLPLEASDLVNSILRSAGALLTVINDVLDFSKVEAGRLDLVSLPFSLRLTCEDSVRDFKRLMAQKGLTLVKDIQLPDEMVMGDAGRITQVLNNLMGNAGKFTEEGSVSLRARKTAESPLGSHYTFTVSDTGCGVPASKIGLLFQPFRQADPSTSRRYGGSGLGLAICKNLIELMGGQISLRSEEGKGTTVSFTIPFKPAEKPLRTPTEEAVGGFKLTEVMLSPKQQREPQGQQSQQQAMRPSLSAASGSSATDWIAGAERRISTTAMSGGPDYQGLCLRRSSIVDVAAGVGPNSSVLPSKAAKPNFSSPFAIEAQQPEATGSSSTSPQPPLSPQQQPQQARPRVLLAEDNPINSQIAIKTLNKLGYDVDHVENGELVLLALESSLASTPPGAGHYYDLVLMDCMMPTMDGYQATRKMRASQHLERMRKIPVIALTAAAIQGQRTCFAAGMTDYLSKPVRRATLGAMLVKWLGREHPQNAMGLPCMLEDREEALGRGGSVKPGLEDGVPAIEFGEGGLVVAGSSNSALTSVMGFGGAGQEGSTTTTTTTRRGSGGATTTVVTTSRVVM</sequence>
<reference evidence="9 10" key="1">
    <citation type="journal article" date="2018" name="Mol. Biol. Evol.">
        <title>Broad Genomic Sampling Reveals a Smut Pathogenic Ancestry of the Fungal Clade Ustilaginomycotina.</title>
        <authorList>
            <person name="Kijpornyongpan T."/>
            <person name="Mondo S.J."/>
            <person name="Barry K."/>
            <person name="Sandor L."/>
            <person name="Lee J."/>
            <person name="Lipzen A."/>
            <person name="Pangilinan J."/>
            <person name="LaButti K."/>
            <person name="Hainaut M."/>
            <person name="Henrissat B."/>
            <person name="Grigoriev I.V."/>
            <person name="Spatafora J.W."/>
            <person name="Aime M.C."/>
        </authorList>
    </citation>
    <scope>NUCLEOTIDE SEQUENCE [LARGE SCALE GENOMIC DNA]</scope>
    <source>
        <strain evidence="9 10">MCA 5214</strain>
    </source>
</reference>
<dbReference type="InterPro" id="IPR036097">
    <property type="entry name" value="HisK_dim/P_sf"/>
</dbReference>
<dbReference type="CDD" id="cd00130">
    <property type="entry name" value="PAS"/>
    <property type="match status" value="1"/>
</dbReference>
<dbReference type="SUPFAM" id="SSF52172">
    <property type="entry name" value="CheY-like"/>
    <property type="match status" value="1"/>
</dbReference>
<dbReference type="NCBIfam" id="TIGR00229">
    <property type="entry name" value="sensory_box"/>
    <property type="match status" value="1"/>
</dbReference>
<dbReference type="PANTHER" id="PTHR45339:SF1">
    <property type="entry name" value="HYBRID SIGNAL TRANSDUCTION HISTIDINE KINASE J"/>
    <property type="match status" value="1"/>
</dbReference>
<evidence type="ECO:0000313" key="9">
    <source>
        <dbReference type="EMBL" id="PWN24811.1"/>
    </source>
</evidence>
<feature type="compositionally biased region" description="Low complexity" evidence="4">
    <location>
        <begin position="986"/>
        <end position="995"/>
    </location>
</feature>
<evidence type="ECO:0000259" key="5">
    <source>
        <dbReference type="PROSITE" id="PS50109"/>
    </source>
</evidence>
<feature type="domain" description="PAS" evidence="7">
    <location>
        <begin position="420"/>
        <end position="490"/>
    </location>
</feature>
<dbReference type="Pfam" id="PF00072">
    <property type="entry name" value="Response_reg"/>
    <property type="match status" value="1"/>
</dbReference>
<dbReference type="SMART" id="SM00448">
    <property type="entry name" value="REC"/>
    <property type="match status" value="1"/>
</dbReference>
<gene>
    <name evidence="9" type="ORF">BDZ90DRAFT_282132</name>
</gene>
<dbReference type="InterPro" id="IPR000700">
    <property type="entry name" value="PAS-assoc_C"/>
</dbReference>
<dbReference type="InterPro" id="IPR035965">
    <property type="entry name" value="PAS-like_dom_sf"/>
</dbReference>
<dbReference type="InterPro" id="IPR001789">
    <property type="entry name" value="Sig_transdc_resp-reg_receiver"/>
</dbReference>
<dbReference type="PRINTS" id="PR00344">
    <property type="entry name" value="BCTRLSENSOR"/>
</dbReference>
<dbReference type="SMART" id="SM00091">
    <property type="entry name" value="PAS"/>
    <property type="match status" value="2"/>
</dbReference>
<keyword evidence="1 3" id="KW-0597">Phosphoprotein</keyword>
<dbReference type="SMART" id="SM00387">
    <property type="entry name" value="HATPase_c"/>
    <property type="match status" value="1"/>
</dbReference>
<dbReference type="OrthoDB" id="10266508at2759"/>
<dbReference type="InterPro" id="IPR001610">
    <property type="entry name" value="PAC"/>
</dbReference>
<dbReference type="InterPro" id="IPR003661">
    <property type="entry name" value="HisK_dim/P_dom"/>
</dbReference>
<dbReference type="SMART" id="SM00388">
    <property type="entry name" value="HisKA"/>
    <property type="match status" value="1"/>
</dbReference>
<keyword evidence="10" id="KW-1185">Reference proteome</keyword>
<feature type="modified residue" description="4-aspartylphosphate" evidence="3">
    <location>
        <position position="1160"/>
    </location>
</feature>
<dbReference type="InterPro" id="IPR004358">
    <property type="entry name" value="Sig_transdc_His_kin-like_C"/>
</dbReference>
<dbReference type="Proteomes" id="UP000245884">
    <property type="component" value="Unassembled WGS sequence"/>
</dbReference>
<evidence type="ECO:0000256" key="3">
    <source>
        <dbReference type="PROSITE-ProRule" id="PRU00169"/>
    </source>
</evidence>
<name>A0A316UKB8_9BASI</name>
<feature type="region of interest" description="Disordered" evidence="4">
    <location>
        <begin position="1294"/>
        <end position="1313"/>
    </location>
</feature>
<dbReference type="SUPFAM" id="SSF55874">
    <property type="entry name" value="ATPase domain of HSP90 chaperone/DNA topoisomerase II/histidine kinase"/>
    <property type="match status" value="1"/>
</dbReference>
<dbReference type="CDD" id="cd00082">
    <property type="entry name" value="HisKA"/>
    <property type="match status" value="1"/>
</dbReference>
<dbReference type="InterPro" id="IPR005467">
    <property type="entry name" value="His_kinase_dom"/>
</dbReference>
<dbReference type="FunFam" id="3.30.450.20:FF:000099">
    <property type="entry name" value="Sensory box sensor histidine kinase"/>
    <property type="match status" value="1"/>
</dbReference>
<dbReference type="SUPFAM" id="SSF47384">
    <property type="entry name" value="Homodimeric domain of signal transducing histidine kinase"/>
    <property type="match status" value="1"/>
</dbReference>
<accession>A0A316UKB8</accession>
<dbReference type="Gene3D" id="3.30.450.20">
    <property type="entry name" value="PAS domain"/>
    <property type="match status" value="2"/>
</dbReference>
<dbReference type="PANTHER" id="PTHR45339">
    <property type="entry name" value="HYBRID SIGNAL TRANSDUCTION HISTIDINE KINASE J"/>
    <property type="match status" value="1"/>
</dbReference>
<evidence type="ECO:0000259" key="8">
    <source>
        <dbReference type="PROSITE" id="PS50113"/>
    </source>
</evidence>
<dbReference type="Gene3D" id="3.40.50.2300">
    <property type="match status" value="1"/>
</dbReference>
<dbReference type="Gene3D" id="3.30.565.10">
    <property type="entry name" value="Histidine kinase-like ATPase, C-terminal domain"/>
    <property type="match status" value="1"/>
</dbReference>
<dbReference type="Pfam" id="PF00512">
    <property type="entry name" value="HisKA"/>
    <property type="match status" value="1"/>
</dbReference>
<feature type="compositionally biased region" description="Low complexity" evidence="4">
    <location>
        <begin position="166"/>
        <end position="178"/>
    </location>
</feature>
<dbReference type="GO" id="GO:0000155">
    <property type="term" value="F:phosphorelay sensor kinase activity"/>
    <property type="evidence" value="ECO:0007669"/>
    <property type="project" value="InterPro"/>
</dbReference>
<dbReference type="Pfam" id="PF02518">
    <property type="entry name" value="HATPase_c"/>
    <property type="match status" value="1"/>
</dbReference>
<dbReference type="InterPro" id="IPR000014">
    <property type="entry name" value="PAS"/>
</dbReference>
<evidence type="ECO:0000256" key="4">
    <source>
        <dbReference type="SAM" id="MobiDB-lite"/>
    </source>
</evidence>
<feature type="region of interest" description="Disordered" evidence="4">
    <location>
        <begin position="981"/>
        <end position="1009"/>
    </location>
</feature>
<feature type="compositionally biased region" description="Low complexity" evidence="4">
    <location>
        <begin position="1298"/>
        <end position="1313"/>
    </location>
</feature>
<evidence type="ECO:0000256" key="1">
    <source>
        <dbReference type="ARBA" id="ARBA00022553"/>
    </source>
</evidence>
<feature type="region of interest" description="Disordered" evidence="4">
    <location>
        <begin position="82"/>
        <end position="108"/>
    </location>
</feature>
<dbReference type="PROSITE" id="PS50109">
    <property type="entry name" value="HIS_KIN"/>
    <property type="match status" value="1"/>
</dbReference>
<evidence type="ECO:0008006" key="11">
    <source>
        <dbReference type="Google" id="ProtNLM"/>
    </source>
</evidence>
<dbReference type="Pfam" id="PF13188">
    <property type="entry name" value="PAS_8"/>
    <property type="match status" value="1"/>
</dbReference>
<dbReference type="CDD" id="cd17546">
    <property type="entry name" value="REC_hyHK_CKI1_RcsC-like"/>
    <property type="match status" value="1"/>
</dbReference>
<feature type="region of interest" description="Disordered" evidence="4">
    <location>
        <begin position="1073"/>
        <end position="1100"/>
    </location>
</feature>
<evidence type="ECO:0000313" key="10">
    <source>
        <dbReference type="Proteomes" id="UP000245884"/>
    </source>
</evidence>
<feature type="compositionally biased region" description="Polar residues" evidence="4">
    <location>
        <begin position="581"/>
        <end position="595"/>
    </location>
</feature>
<dbReference type="EMBL" id="KZ819679">
    <property type="protein sequence ID" value="PWN24811.1"/>
    <property type="molecule type" value="Genomic_DNA"/>
</dbReference>
<dbReference type="InterPro" id="IPR013655">
    <property type="entry name" value="PAS_fold_3"/>
</dbReference>
<dbReference type="PROSITE" id="PS50113">
    <property type="entry name" value="PAC"/>
    <property type="match status" value="1"/>
</dbReference>
<dbReference type="FunFam" id="3.30.565.10:FF:000010">
    <property type="entry name" value="Sensor histidine kinase RcsC"/>
    <property type="match status" value="1"/>
</dbReference>
<dbReference type="SMART" id="SM00086">
    <property type="entry name" value="PAC"/>
    <property type="match status" value="1"/>
</dbReference>
<feature type="compositionally biased region" description="Low complexity" evidence="4">
    <location>
        <begin position="82"/>
        <end position="95"/>
    </location>
</feature>
<feature type="compositionally biased region" description="Basic and acidic residues" evidence="4">
    <location>
        <begin position="596"/>
        <end position="605"/>
    </location>
</feature>
<dbReference type="PROSITE" id="PS50110">
    <property type="entry name" value="RESPONSE_REGULATORY"/>
    <property type="match status" value="1"/>
</dbReference>
<dbReference type="SUPFAM" id="SSF55785">
    <property type="entry name" value="PYP-like sensor domain (PAS domain)"/>
    <property type="match status" value="2"/>
</dbReference>
<protein>
    <recommendedName>
        <fullName evidence="11">Histidine kinase</fullName>
    </recommendedName>
</protein>
<evidence type="ECO:0000259" key="6">
    <source>
        <dbReference type="PROSITE" id="PS50110"/>
    </source>
</evidence>
<feature type="domain" description="Histidine kinase" evidence="5">
    <location>
        <begin position="735"/>
        <end position="956"/>
    </location>
</feature>
<dbReference type="InterPro" id="IPR011006">
    <property type="entry name" value="CheY-like_superfamily"/>
</dbReference>